<dbReference type="Proteomes" id="UP000694308">
    <property type="component" value="Unassembled WGS sequence"/>
</dbReference>
<dbReference type="PANTHER" id="PTHR46124">
    <property type="entry name" value="D-AMINOACYL-TRNA DEACYLASE"/>
    <property type="match status" value="1"/>
</dbReference>
<protein>
    <submittedName>
        <fullName evidence="2">TatD family hydrolase</fullName>
    </submittedName>
</protein>
<dbReference type="InterPro" id="IPR018228">
    <property type="entry name" value="DNase_TatD-rel_CS"/>
</dbReference>
<proteinExistence type="predicted"/>
<name>A0A949X494_9CLOT</name>
<gene>
    <name evidence="2" type="ORF">I6U48_11995</name>
</gene>
<dbReference type="PANTHER" id="PTHR46124:SF2">
    <property type="entry name" value="D-AMINOACYL-TRNA DEACYLASE"/>
    <property type="match status" value="1"/>
</dbReference>
<organism evidence="2 3">
    <name type="scientific">Clostridium thailandense</name>
    <dbReference type="NCBI Taxonomy" id="2794346"/>
    <lineage>
        <taxon>Bacteria</taxon>
        <taxon>Bacillati</taxon>
        <taxon>Bacillota</taxon>
        <taxon>Clostridia</taxon>
        <taxon>Eubacteriales</taxon>
        <taxon>Clostridiaceae</taxon>
        <taxon>Clostridium</taxon>
    </lineage>
</organism>
<keyword evidence="3" id="KW-1185">Reference proteome</keyword>
<dbReference type="RefSeq" id="WP_218320703.1">
    <property type="nucleotide sequence ID" value="NZ_JAEEGC010000052.1"/>
</dbReference>
<dbReference type="CDD" id="cd01310">
    <property type="entry name" value="TatD_DNAse"/>
    <property type="match status" value="1"/>
</dbReference>
<evidence type="ECO:0000256" key="1">
    <source>
        <dbReference type="ARBA" id="ARBA00022801"/>
    </source>
</evidence>
<dbReference type="EMBL" id="JAEEGC010000052">
    <property type="protein sequence ID" value="MBV7273633.1"/>
    <property type="molecule type" value="Genomic_DNA"/>
</dbReference>
<keyword evidence="1 2" id="KW-0378">Hydrolase</keyword>
<dbReference type="GO" id="GO:0016788">
    <property type="term" value="F:hydrolase activity, acting on ester bonds"/>
    <property type="evidence" value="ECO:0007669"/>
    <property type="project" value="InterPro"/>
</dbReference>
<dbReference type="PIRSF" id="PIRSF005902">
    <property type="entry name" value="DNase_TatD"/>
    <property type="match status" value="1"/>
</dbReference>
<accession>A0A949X494</accession>
<dbReference type="PROSITE" id="PS01137">
    <property type="entry name" value="TATD_1"/>
    <property type="match status" value="1"/>
</dbReference>
<comment type="caution">
    <text evidence="2">The sequence shown here is derived from an EMBL/GenBank/DDBJ whole genome shotgun (WGS) entry which is preliminary data.</text>
</comment>
<reference evidence="2" key="1">
    <citation type="submission" date="2020-12" db="EMBL/GenBank/DDBJ databases">
        <title>Clostridium thailandense sp. nov., a novel acetogenic bacterium isolated from peat land soil in Thailand.</title>
        <authorList>
            <person name="Chaikitkaew S."/>
            <person name="Birkeland N.K."/>
        </authorList>
    </citation>
    <scope>NUCLEOTIDE SEQUENCE</scope>
    <source>
        <strain evidence="2">PL3</strain>
    </source>
</reference>
<dbReference type="Pfam" id="PF01026">
    <property type="entry name" value="TatD_DNase"/>
    <property type="match status" value="1"/>
</dbReference>
<evidence type="ECO:0000313" key="2">
    <source>
        <dbReference type="EMBL" id="MBV7273633.1"/>
    </source>
</evidence>
<dbReference type="AlphaFoldDB" id="A0A949X494"/>
<dbReference type="InterPro" id="IPR001130">
    <property type="entry name" value="TatD-like"/>
</dbReference>
<evidence type="ECO:0000313" key="3">
    <source>
        <dbReference type="Proteomes" id="UP000694308"/>
    </source>
</evidence>
<sequence length="257" mass="29705">MIIDAHTHIDQYKEKDLEQAIEEINQNKILTIANSTDVQSYLKNKETALKSPYVVPTFGIHPWKAKGRNKDLERLIPYIEETPMIGEIGLDFFWVEDKTSFEDQLNVFEFFLSKAAKLDKVVNIHTKGAEDEVLKLLDKYSLNRVIIHWYSGPKDTLLKLINKGYYFTISTELFYSNIIKEIANSIPRDKILVETDGPEAEEWLSGNIGMPILIKKVVEELAKIKGINISCFEEQLEYNFKNLVGKELWEMISTKTI</sequence>